<gene>
    <name evidence="15" type="ORF">LSAA_9729</name>
</gene>
<keyword evidence="5 12" id="KW-0812">Transmembrane</keyword>
<evidence type="ECO:0000256" key="2">
    <source>
        <dbReference type="ARBA" id="ARBA00006666"/>
    </source>
</evidence>
<dbReference type="PRINTS" id="PR01095">
    <property type="entry name" value="TASKCHANNEL"/>
</dbReference>
<dbReference type="AlphaFoldDB" id="A0A7R8CWZ4"/>
<dbReference type="GO" id="GO:0015271">
    <property type="term" value="F:outward rectifier potassium channel activity"/>
    <property type="evidence" value="ECO:0007669"/>
    <property type="project" value="TreeGrafter"/>
</dbReference>
<evidence type="ECO:0000256" key="5">
    <source>
        <dbReference type="ARBA" id="ARBA00022692"/>
    </source>
</evidence>
<keyword evidence="4" id="KW-0633">Potassium transport</keyword>
<keyword evidence="3 12" id="KW-0813">Transport</keyword>
<organism evidence="15 16">
    <name type="scientific">Lepeophtheirus salmonis</name>
    <name type="common">Salmon louse</name>
    <name type="synonym">Caligus salmonis</name>
    <dbReference type="NCBI Taxonomy" id="72036"/>
    <lineage>
        <taxon>Eukaryota</taxon>
        <taxon>Metazoa</taxon>
        <taxon>Ecdysozoa</taxon>
        <taxon>Arthropoda</taxon>
        <taxon>Crustacea</taxon>
        <taxon>Multicrustacea</taxon>
        <taxon>Hexanauplia</taxon>
        <taxon>Copepoda</taxon>
        <taxon>Siphonostomatoida</taxon>
        <taxon>Caligidae</taxon>
        <taxon>Lepeophtheirus</taxon>
    </lineage>
</organism>
<sequence length="389" mass="44098">MANPFQQVLSARYMQDIISGNIPDLIRPTFSHLGLYIGLIAYTAIGAKIFQVLEHPLEEEKLTSLQNLVILERENFLRFIFNGSWNSLIHRNNIDRRLLEYEQTVSVAAQEGIDLVTKDIQYEWNYIQAVFFSSTILTTIGYGNIAPVGTPGRVFCILFAIIGIPFTLSVIADIGQIFATLVSLFWRKYKHFVIPIYNRFKSLYDGDESEDEDEEGFGGLSMGGNMLTALAALAFLCLFLSIAAMIFKLWEDWSFFDAFYFCFITMTTIGFGDIVPDISGGEKTPYMLVCMIFILVGLAFTSTIIELVRRQYTESWQKMQELRAQIQAQLKLAAQLQKMGDKDIDLEGIDLDMDQLRKNIALMKKGKFGAGLSDIDIDNLDFLDGKRKS</sequence>
<evidence type="ECO:0000256" key="9">
    <source>
        <dbReference type="ARBA" id="ARBA00023065"/>
    </source>
</evidence>
<dbReference type="PRINTS" id="PR01333">
    <property type="entry name" value="2POREKCHANEL"/>
</dbReference>
<feature type="domain" description="Potassium channel" evidence="14">
    <location>
        <begin position="121"/>
        <end position="178"/>
    </location>
</feature>
<dbReference type="InterPro" id="IPR003280">
    <property type="entry name" value="2pore_dom_K_chnl"/>
</dbReference>
<dbReference type="InterPro" id="IPR013099">
    <property type="entry name" value="K_chnl_dom"/>
</dbReference>
<feature type="transmembrane region" description="Helical" evidence="13">
    <location>
        <begin position="254"/>
        <end position="274"/>
    </location>
</feature>
<dbReference type="Pfam" id="PF07885">
    <property type="entry name" value="Ion_trans_2"/>
    <property type="match status" value="2"/>
</dbReference>
<keyword evidence="6" id="KW-0631">Potassium channel</keyword>
<dbReference type="PANTHER" id="PTHR11003">
    <property type="entry name" value="POTASSIUM CHANNEL, SUBFAMILY K"/>
    <property type="match status" value="1"/>
</dbReference>
<dbReference type="OrthoDB" id="297496at2759"/>
<keyword evidence="11 12" id="KW-0407">Ion channel</keyword>
<evidence type="ECO:0000313" key="15">
    <source>
        <dbReference type="EMBL" id="CAF2956355.1"/>
    </source>
</evidence>
<feature type="transmembrane region" description="Helical" evidence="13">
    <location>
        <begin position="33"/>
        <end position="53"/>
    </location>
</feature>
<dbReference type="GO" id="GO:0005886">
    <property type="term" value="C:plasma membrane"/>
    <property type="evidence" value="ECO:0007669"/>
    <property type="project" value="TreeGrafter"/>
</dbReference>
<dbReference type="GO" id="GO:0022841">
    <property type="term" value="F:potassium ion leak channel activity"/>
    <property type="evidence" value="ECO:0007669"/>
    <property type="project" value="TreeGrafter"/>
</dbReference>
<comment type="subcellular location">
    <subcellularLocation>
        <location evidence="1">Membrane</location>
        <topology evidence="1">Multi-pass membrane protein</topology>
    </subcellularLocation>
</comment>
<evidence type="ECO:0000256" key="8">
    <source>
        <dbReference type="ARBA" id="ARBA00022989"/>
    </source>
</evidence>
<feature type="transmembrane region" description="Helical" evidence="13">
    <location>
        <begin position="226"/>
        <end position="247"/>
    </location>
</feature>
<keyword evidence="16" id="KW-1185">Reference proteome</keyword>
<evidence type="ECO:0000256" key="6">
    <source>
        <dbReference type="ARBA" id="ARBA00022826"/>
    </source>
</evidence>
<dbReference type="InterPro" id="IPR003092">
    <property type="entry name" value="2pore_dom_K_chnl_TASK"/>
</dbReference>
<keyword evidence="8 13" id="KW-1133">Transmembrane helix</keyword>
<name>A0A7R8CWZ4_LEPSM</name>
<evidence type="ECO:0000256" key="11">
    <source>
        <dbReference type="ARBA" id="ARBA00023303"/>
    </source>
</evidence>
<feature type="domain" description="Potassium channel" evidence="14">
    <location>
        <begin position="235"/>
        <end position="312"/>
    </location>
</feature>
<evidence type="ECO:0000256" key="1">
    <source>
        <dbReference type="ARBA" id="ARBA00004141"/>
    </source>
</evidence>
<evidence type="ECO:0000256" key="7">
    <source>
        <dbReference type="ARBA" id="ARBA00022958"/>
    </source>
</evidence>
<accession>A0A7R8CWZ4</accession>
<dbReference type="Proteomes" id="UP000675881">
    <property type="component" value="Chromosome 5"/>
</dbReference>
<dbReference type="GO" id="GO:0030322">
    <property type="term" value="P:stabilization of membrane potential"/>
    <property type="evidence" value="ECO:0007669"/>
    <property type="project" value="TreeGrafter"/>
</dbReference>
<dbReference type="SUPFAM" id="SSF81324">
    <property type="entry name" value="Voltage-gated potassium channels"/>
    <property type="match status" value="2"/>
</dbReference>
<reference evidence="15" key="1">
    <citation type="submission" date="2021-02" db="EMBL/GenBank/DDBJ databases">
        <authorList>
            <person name="Bekaert M."/>
        </authorList>
    </citation>
    <scope>NUCLEOTIDE SEQUENCE</scope>
    <source>
        <strain evidence="15">IoA-00</strain>
    </source>
</reference>
<dbReference type="Gene3D" id="1.10.287.70">
    <property type="match status" value="1"/>
</dbReference>
<feature type="transmembrane region" description="Helical" evidence="13">
    <location>
        <begin position="126"/>
        <end position="145"/>
    </location>
</feature>
<protein>
    <submittedName>
        <fullName evidence="15">KCNKN</fullName>
    </submittedName>
</protein>
<dbReference type="PANTHER" id="PTHR11003:SF142">
    <property type="entry name" value="POTASSIUM CHANNEL DOMAIN-CONTAINING PROTEIN"/>
    <property type="match status" value="1"/>
</dbReference>
<keyword evidence="9 12" id="KW-0406">Ion transport</keyword>
<feature type="transmembrane region" description="Helical" evidence="13">
    <location>
        <begin position="286"/>
        <end position="308"/>
    </location>
</feature>
<feature type="transmembrane region" description="Helical" evidence="13">
    <location>
        <begin position="157"/>
        <end position="186"/>
    </location>
</feature>
<evidence type="ECO:0000256" key="13">
    <source>
        <dbReference type="SAM" id="Phobius"/>
    </source>
</evidence>
<keyword evidence="10 13" id="KW-0472">Membrane</keyword>
<comment type="similarity">
    <text evidence="2 12">Belongs to the two pore domain potassium channel (TC 1.A.1.8) family.</text>
</comment>
<proteinExistence type="inferred from homology"/>
<evidence type="ECO:0000313" key="16">
    <source>
        <dbReference type="Proteomes" id="UP000675881"/>
    </source>
</evidence>
<evidence type="ECO:0000256" key="12">
    <source>
        <dbReference type="RuleBase" id="RU003857"/>
    </source>
</evidence>
<keyword evidence="7" id="KW-0630">Potassium</keyword>
<evidence type="ECO:0000256" key="10">
    <source>
        <dbReference type="ARBA" id="ARBA00023136"/>
    </source>
</evidence>
<dbReference type="EMBL" id="HG994584">
    <property type="protein sequence ID" value="CAF2956355.1"/>
    <property type="molecule type" value="Genomic_DNA"/>
</dbReference>
<evidence type="ECO:0000256" key="3">
    <source>
        <dbReference type="ARBA" id="ARBA00022448"/>
    </source>
</evidence>
<evidence type="ECO:0000259" key="14">
    <source>
        <dbReference type="Pfam" id="PF07885"/>
    </source>
</evidence>
<evidence type="ECO:0000256" key="4">
    <source>
        <dbReference type="ARBA" id="ARBA00022538"/>
    </source>
</evidence>